<keyword evidence="3 5" id="KW-1133">Transmembrane helix</keyword>
<evidence type="ECO:0000313" key="10">
    <source>
        <dbReference type="Proteomes" id="UP001481677"/>
    </source>
</evidence>
<evidence type="ECO:0000259" key="6">
    <source>
        <dbReference type="PROSITE" id="PS50850"/>
    </source>
</evidence>
<sequence length="409" mass="44276">MSWTREQRNVTIAAYLGWTLDAFDFFLMVFVLKDIASEFGTDIKSVSFAIMLTLMMRPLGALIFGFLADKFGRRPTLMVNIACFSLLELLSGLSPNLTTLLILRALFGIAMGGEWGVGGALTMETVPPKARGFVSGLLQAGYPSGYLLAGLVFGQLYPYIGWRGMFFVGVLPALLVLYIRAHVPESPAFKTLQKKTRPGLVATLKQNALLSVYAIILMTAFNFFSHGSQDLYPTFLRIQHNFDAHTVQWITITLNVGAIVGGLFFGALSEKIGRKRAICLAALIALPVLPLWAFSSTPVLLAAGAFLMQISVQGAWGVIPVHLNEISPDEIRATFPGLVYQLGNLIASVNGPLQAGVAEAHGNDYATVMAVVIGIVAVVIAVFIMFSRERRGIDMTQSAEQVAATATVH</sequence>
<dbReference type="InterPro" id="IPR020846">
    <property type="entry name" value="MFS_dom"/>
</dbReference>
<feature type="transmembrane region" description="Helical" evidence="5">
    <location>
        <begin position="160"/>
        <end position="179"/>
    </location>
</feature>
<dbReference type="PANTHER" id="PTHR23508">
    <property type="entry name" value="CARBOXYLIC ACID TRANSPORTER PROTEIN HOMOLOG"/>
    <property type="match status" value="1"/>
</dbReference>
<dbReference type="AlphaFoldDB" id="A0A5C6VP97"/>
<feature type="transmembrane region" description="Helical" evidence="5">
    <location>
        <begin position="45"/>
        <end position="68"/>
    </location>
</feature>
<dbReference type="InterPro" id="IPR036259">
    <property type="entry name" value="MFS_trans_sf"/>
</dbReference>
<feature type="transmembrane region" description="Helical" evidence="5">
    <location>
        <begin position="12"/>
        <end position="33"/>
    </location>
</feature>
<name>A0A5C6VP97_9BURK</name>
<dbReference type="Gene3D" id="1.20.1250.20">
    <property type="entry name" value="MFS general substrate transporter like domains"/>
    <property type="match status" value="2"/>
</dbReference>
<dbReference type="Pfam" id="PF07690">
    <property type="entry name" value="MFS_1"/>
    <property type="match status" value="1"/>
</dbReference>
<reference evidence="7 10" key="3">
    <citation type="submission" date="2024-01" db="EMBL/GenBank/DDBJ databases">
        <title>The diversity of rhizobia nodulating Mimosa spp. in eleven states of Brazil covering several biomes is determined by host plant, location, and edaphic factors.</title>
        <authorList>
            <person name="Rouws L."/>
            <person name="Barauna A."/>
            <person name="Beukes C."/>
            <person name="De Faria S.M."/>
            <person name="Gross E."/>
            <person name="Dos Reis Junior F.B."/>
            <person name="Simon M."/>
            <person name="Maluk M."/>
            <person name="Odee D.W."/>
            <person name="Kenicer G."/>
            <person name="Young J.P.W."/>
            <person name="Reis V.M."/>
            <person name="Zilli J."/>
            <person name="James E.K."/>
        </authorList>
    </citation>
    <scope>NUCLEOTIDE SEQUENCE [LARGE SCALE GENOMIC DNA]</scope>
    <source>
        <strain evidence="7 10">JPY530</strain>
    </source>
</reference>
<organism evidence="8 9">
    <name type="scientific">Paraburkholderia azotifigens</name>
    <dbReference type="NCBI Taxonomy" id="2057004"/>
    <lineage>
        <taxon>Bacteria</taxon>
        <taxon>Pseudomonadati</taxon>
        <taxon>Pseudomonadota</taxon>
        <taxon>Betaproteobacteria</taxon>
        <taxon>Burkholderiales</taxon>
        <taxon>Burkholderiaceae</taxon>
        <taxon>Paraburkholderia</taxon>
    </lineage>
</organism>
<dbReference type="GO" id="GO:0005886">
    <property type="term" value="C:plasma membrane"/>
    <property type="evidence" value="ECO:0007669"/>
    <property type="project" value="TreeGrafter"/>
</dbReference>
<dbReference type="EMBL" id="JAZHGA010000012">
    <property type="protein sequence ID" value="MEM5341688.1"/>
    <property type="molecule type" value="Genomic_DNA"/>
</dbReference>
<dbReference type="CDD" id="cd17316">
    <property type="entry name" value="MFS_SV2_like"/>
    <property type="match status" value="1"/>
</dbReference>
<dbReference type="EMBL" id="VOQS01000001">
    <property type="protein sequence ID" value="TXC86471.1"/>
    <property type="molecule type" value="Genomic_DNA"/>
</dbReference>
<reference evidence="8" key="2">
    <citation type="submission" date="2019-08" db="EMBL/GenBank/DDBJ databases">
        <authorList>
            <person name="Im W.-T."/>
        </authorList>
    </citation>
    <scope>NUCLEOTIDE SEQUENCE</scope>
    <source>
        <strain evidence="8">NF 2-5-3</strain>
    </source>
</reference>
<proteinExistence type="predicted"/>
<dbReference type="PROSITE" id="PS50850">
    <property type="entry name" value="MFS"/>
    <property type="match status" value="1"/>
</dbReference>
<accession>A0A5C6VP97</accession>
<dbReference type="Proteomes" id="UP000321776">
    <property type="component" value="Unassembled WGS sequence"/>
</dbReference>
<feature type="domain" description="Major facilitator superfamily (MFS) profile" evidence="6">
    <location>
        <begin position="10"/>
        <end position="392"/>
    </location>
</feature>
<dbReference type="Proteomes" id="UP001481677">
    <property type="component" value="Unassembled WGS sequence"/>
</dbReference>
<evidence type="ECO:0000313" key="9">
    <source>
        <dbReference type="Proteomes" id="UP000321776"/>
    </source>
</evidence>
<dbReference type="PROSITE" id="PS00217">
    <property type="entry name" value="SUGAR_TRANSPORT_2"/>
    <property type="match status" value="1"/>
</dbReference>
<reference evidence="8 9" key="1">
    <citation type="journal article" date="2018" name="Int. J. Syst. Evol. Microbiol.">
        <title>Paraburkholderia azotifigens sp. nov., a nitrogen-fixing bacterium isolated from paddy soil.</title>
        <authorList>
            <person name="Choi G.M."/>
            <person name="Im W.T."/>
        </authorList>
    </citation>
    <scope>NUCLEOTIDE SEQUENCE [LARGE SCALE GENOMIC DNA]</scope>
    <source>
        <strain evidence="8 9">NF 2-5-3</strain>
    </source>
</reference>
<gene>
    <name evidence="8" type="ORF">FRZ40_02085</name>
    <name evidence="7" type="ORF">V4C56_18960</name>
</gene>
<dbReference type="InterPro" id="IPR011701">
    <property type="entry name" value="MFS"/>
</dbReference>
<evidence type="ECO:0000256" key="1">
    <source>
        <dbReference type="ARBA" id="ARBA00004141"/>
    </source>
</evidence>
<evidence type="ECO:0000256" key="5">
    <source>
        <dbReference type="SAM" id="Phobius"/>
    </source>
</evidence>
<comment type="subcellular location">
    <subcellularLocation>
        <location evidence="1">Membrane</location>
        <topology evidence="1">Multi-pass membrane protein</topology>
    </subcellularLocation>
</comment>
<protein>
    <submittedName>
        <fullName evidence="8">MFS transporter</fullName>
    </submittedName>
</protein>
<dbReference type="GO" id="GO:0046943">
    <property type="term" value="F:carboxylic acid transmembrane transporter activity"/>
    <property type="evidence" value="ECO:0007669"/>
    <property type="project" value="TreeGrafter"/>
</dbReference>
<feature type="transmembrane region" description="Helical" evidence="5">
    <location>
        <begin position="244"/>
        <end position="265"/>
    </location>
</feature>
<evidence type="ECO:0000313" key="7">
    <source>
        <dbReference type="EMBL" id="MEM5341688.1"/>
    </source>
</evidence>
<feature type="transmembrane region" description="Helical" evidence="5">
    <location>
        <begin position="133"/>
        <end position="154"/>
    </location>
</feature>
<keyword evidence="4 5" id="KW-0472">Membrane</keyword>
<feature type="transmembrane region" description="Helical" evidence="5">
    <location>
        <begin position="365"/>
        <end position="386"/>
    </location>
</feature>
<feature type="transmembrane region" description="Helical" evidence="5">
    <location>
        <begin position="200"/>
        <end position="224"/>
    </location>
</feature>
<keyword evidence="2 5" id="KW-0812">Transmembrane</keyword>
<dbReference type="InterPro" id="IPR005829">
    <property type="entry name" value="Sugar_transporter_CS"/>
</dbReference>
<comment type="caution">
    <text evidence="8">The sequence shown here is derived from an EMBL/GenBank/DDBJ whole genome shotgun (WGS) entry which is preliminary data.</text>
</comment>
<evidence type="ECO:0000256" key="4">
    <source>
        <dbReference type="ARBA" id="ARBA00023136"/>
    </source>
</evidence>
<dbReference type="SUPFAM" id="SSF103473">
    <property type="entry name" value="MFS general substrate transporter"/>
    <property type="match status" value="1"/>
</dbReference>
<keyword evidence="10" id="KW-1185">Reference proteome</keyword>
<feature type="transmembrane region" description="Helical" evidence="5">
    <location>
        <begin position="277"/>
        <end position="294"/>
    </location>
</feature>
<dbReference type="PANTHER" id="PTHR23508:SF10">
    <property type="entry name" value="CARBOXYLIC ACID TRANSPORTER PROTEIN HOMOLOG"/>
    <property type="match status" value="1"/>
</dbReference>
<evidence type="ECO:0000256" key="2">
    <source>
        <dbReference type="ARBA" id="ARBA00022692"/>
    </source>
</evidence>
<evidence type="ECO:0000313" key="8">
    <source>
        <dbReference type="EMBL" id="TXC86471.1"/>
    </source>
</evidence>
<dbReference type="RefSeq" id="WP_147233142.1">
    <property type="nucleotide sequence ID" value="NZ_JAZHFZ010000025.1"/>
</dbReference>
<evidence type="ECO:0000256" key="3">
    <source>
        <dbReference type="ARBA" id="ARBA00022989"/>
    </source>
</evidence>